<organism evidence="5 6">
    <name type="scientific">Actibacterium atlanticum</name>
    <dbReference type="NCBI Taxonomy" id="1461693"/>
    <lineage>
        <taxon>Bacteria</taxon>
        <taxon>Pseudomonadati</taxon>
        <taxon>Pseudomonadota</taxon>
        <taxon>Alphaproteobacteria</taxon>
        <taxon>Rhodobacterales</taxon>
        <taxon>Roseobacteraceae</taxon>
        <taxon>Actibacterium</taxon>
    </lineage>
</organism>
<dbReference type="EMBL" id="AQQY01000009">
    <property type="protein sequence ID" value="KCV81339.1"/>
    <property type="molecule type" value="Genomic_DNA"/>
</dbReference>
<evidence type="ECO:0000313" key="6">
    <source>
        <dbReference type="Proteomes" id="UP000024836"/>
    </source>
</evidence>
<evidence type="ECO:0000256" key="2">
    <source>
        <dbReference type="ARBA" id="ARBA00022729"/>
    </source>
</evidence>
<dbReference type="Proteomes" id="UP000024836">
    <property type="component" value="Unassembled WGS sequence"/>
</dbReference>
<feature type="chain" id="PRO_5001566489" evidence="4">
    <location>
        <begin position="23"/>
        <end position="346"/>
    </location>
</feature>
<dbReference type="Pfam" id="PF03480">
    <property type="entry name" value="DctP"/>
    <property type="match status" value="1"/>
</dbReference>
<dbReference type="GO" id="GO:0042597">
    <property type="term" value="C:periplasmic space"/>
    <property type="evidence" value="ECO:0007669"/>
    <property type="project" value="UniProtKB-SubCell"/>
</dbReference>
<evidence type="ECO:0000256" key="3">
    <source>
        <dbReference type="ARBA" id="ARBA00022764"/>
    </source>
</evidence>
<keyword evidence="6" id="KW-1185">Reference proteome</keyword>
<dbReference type="CDD" id="cd13666">
    <property type="entry name" value="PBP2_TRAP_DctP_like_1"/>
    <property type="match status" value="1"/>
</dbReference>
<dbReference type="RefSeq" id="WP_035252319.1">
    <property type="nucleotide sequence ID" value="NZ_AQQY01000009.1"/>
</dbReference>
<reference evidence="5 6" key="1">
    <citation type="submission" date="2013-04" db="EMBL/GenBank/DDBJ databases">
        <title>Shimia sp. 22II-S11-Z10 Genome Sequencing.</title>
        <authorList>
            <person name="Lai Q."/>
            <person name="Li G."/>
            <person name="Shao Z."/>
        </authorList>
    </citation>
    <scope>NUCLEOTIDE SEQUENCE [LARGE SCALE GENOMIC DNA]</scope>
    <source>
        <strain evidence="6">22II-S11-Z10</strain>
    </source>
</reference>
<dbReference type="GO" id="GO:0055085">
    <property type="term" value="P:transmembrane transport"/>
    <property type="evidence" value="ECO:0007669"/>
    <property type="project" value="InterPro"/>
</dbReference>
<gene>
    <name evidence="5" type="ORF">ATO10_13084</name>
</gene>
<dbReference type="OrthoDB" id="7239472at2"/>
<keyword evidence="3" id="KW-0574">Periplasm</keyword>
<dbReference type="eggNOG" id="COG1638">
    <property type="taxonomic scope" value="Bacteria"/>
</dbReference>
<evidence type="ECO:0000256" key="1">
    <source>
        <dbReference type="ARBA" id="ARBA00004418"/>
    </source>
</evidence>
<dbReference type="AlphaFoldDB" id="A0A058ZIA0"/>
<comment type="caution">
    <text evidence="5">The sequence shown here is derived from an EMBL/GenBank/DDBJ whole genome shotgun (WGS) entry which is preliminary data.</text>
</comment>
<name>A0A058ZIA0_9RHOB</name>
<proteinExistence type="predicted"/>
<comment type="subcellular location">
    <subcellularLocation>
        <location evidence="1">Periplasm</location>
    </subcellularLocation>
</comment>
<keyword evidence="2 4" id="KW-0732">Signal</keyword>
<protein>
    <submittedName>
        <fullName evidence="5">Extracellular solute-binding protein</fullName>
    </submittedName>
</protein>
<dbReference type="NCBIfam" id="NF037995">
    <property type="entry name" value="TRAP_S1"/>
    <property type="match status" value="1"/>
</dbReference>
<dbReference type="STRING" id="1461693.ATO10_13084"/>
<evidence type="ECO:0000313" key="5">
    <source>
        <dbReference type="EMBL" id="KCV81339.1"/>
    </source>
</evidence>
<dbReference type="Gene3D" id="3.40.190.170">
    <property type="entry name" value="Bacterial extracellular solute-binding protein, family 7"/>
    <property type="match status" value="1"/>
</dbReference>
<dbReference type="InterPro" id="IPR018389">
    <property type="entry name" value="DctP_fam"/>
</dbReference>
<evidence type="ECO:0000256" key="4">
    <source>
        <dbReference type="SAM" id="SignalP"/>
    </source>
</evidence>
<accession>A0A058ZIA0</accession>
<sequence length="346" mass="37880">MKLRTVVTAVAVAVTSVTSAWAADYPKMKLRLAHFGPQVFVQSGVDQWFADEIERRSGGNISIQIFWAGAAGKPLEILGLVGAGAVDLGAVPQAYYANELPLIGAPNSVPYVFKTREAAIGVSEGLVRDNAAVQAELARNNVHPLFFHPMNSYYPLCTKPVQTMADFQGLKIRSFGAFQPPMWDALGAVGVNVLPSDIYEGLQRGRLDCGFFSADLYEVTKLYEVAKHMSSAGVGPVATWPIWVNQEKWNNEFSDEVRQLFTEVSAEAQQRSLDAIAEAETKSLAFLQEQGVELVEFSDPSAYQAAIPDMLEVWLENMKGKGLGDEAQTVLDDWRTLQAELENDAS</sequence>
<dbReference type="PANTHER" id="PTHR33376">
    <property type="match status" value="1"/>
</dbReference>
<feature type="signal peptide" evidence="4">
    <location>
        <begin position="1"/>
        <end position="22"/>
    </location>
</feature>
<dbReference type="InterPro" id="IPR038404">
    <property type="entry name" value="TRAP_DctP_sf"/>
</dbReference>
<dbReference type="PANTHER" id="PTHR33376:SF5">
    <property type="entry name" value="EXTRACYTOPLASMIC SOLUTE RECEPTOR PROTEIN"/>
    <property type="match status" value="1"/>
</dbReference>